<dbReference type="GO" id="GO:0030246">
    <property type="term" value="F:carbohydrate binding"/>
    <property type="evidence" value="ECO:0007669"/>
    <property type="project" value="UniProtKB-KW"/>
</dbReference>
<comment type="similarity">
    <text evidence="3">In the N-terminal section; belongs to the leguminous lectin family.</text>
</comment>
<evidence type="ECO:0000256" key="16">
    <source>
        <dbReference type="ARBA" id="ARBA00023136"/>
    </source>
</evidence>
<evidence type="ECO:0000256" key="22">
    <source>
        <dbReference type="SAM" id="MobiDB-lite"/>
    </source>
</evidence>
<feature type="region of interest" description="Disordered" evidence="22">
    <location>
        <begin position="698"/>
        <end position="721"/>
    </location>
</feature>
<keyword evidence="16 23" id="KW-0472">Membrane</keyword>
<feature type="transmembrane region" description="Helical" evidence="23">
    <location>
        <begin position="330"/>
        <end position="355"/>
    </location>
</feature>
<comment type="subcellular location">
    <subcellularLocation>
        <location evidence="1">Cell membrane</location>
    </subcellularLocation>
    <subcellularLocation>
        <location evidence="2">Membrane</location>
        <topology evidence="2">Single-pass type I membrane protein</topology>
    </subcellularLocation>
</comment>
<name>A0A1B6QH47_SORBI</name>
<dbReference type="GO" id="GO:0005524">
    <property type="term" value="F:ATP binding"/>
    <property type="evidence" value="ECO:0007669"/>
    <property type="project" value="UniProtKB-UniRule"/>
</dbReference>
<keyword evidence="12 21" id="KW-0547">Nucleotide-binding</keyword>
<dbReference type="InterPro" id="IPR013320">
    <property type="entry name" value="ConA-like_dom_sf"/>
</dbReference>
<keyword evidence="18" id="KW-0325">Glycoprotein</keyword>
<dbReference type="Pfam" id="PF00139">
    <property type="entry name" value="Lectin_legB"/>
    <property type="match status" value="1"/>
</dbReference>
<evidence type="ECO:0000256" key="6">
    <source>
        <dbReference type="ARBA" id="ARBA00022475"/>
    </source>
</evidence>
<evidence type="ECO:0000256" key="1">
    <source>
        <dbReference type="ARBA" id="ARBA00004236"/>
    </source>
</evidence>
<dbReference type="PROSITE" id="PS00108">
    <property type="entry name" value="PROTEIN_KINASE_ST"/>
    <property type="match status" value="1"/>
</dbReference>
<dbReference type="Gramene" id="KXG37241">
    <property type="protein sequence ID" value="KXG37241"/>
    <property type="gene ID" value="SORBI_3001G032400"/>
</dbReference>
<gene>
    <name evidence="25" type="ORF">SORBI_3001G032400</name>
</gene>
<dbReference type="Proteomes" id="UP000000768">
    <property type="component" value="Chromosome 1"/>
</dbReference>
<evidence type="ECO:0000256" key="15">
    <source>
        <dbReference type="ARBA" id="ARBA00022989"/>
    </source>
</evidence>
<reference evidence="26" key="2">
    <citation type="journal article" date="2018" name="Plant J.">
        <title>The Sorghum bicolor reference genome: improved assembly, gene annotations, a transcriptome atlas, and signatures of genome organization.</title>
        <authorList>
            <person name="McCormick R.F."/>
            <person name="Truong S.K."/>
            <person name="Sreedasyam A."/>
            <person name="Jenkins J."/>
            <person name="Shu S."/>
            <person name="Sims D."/>
            <person name="Kennedy M."/>
            <person name="Amirebrahimi M."/>
            <person name="Weers B.D."/>
            <person name="McKinley B."/>
            <person name="Mattison A."/>
            <person name="Morishige D.T."/>
            <person name="Grimwood J."/>
            <person name="Schmutz J."/>
            <person name="Mullet J.E."/>
        </authorList>
    </citation>
    <scope>NUCLEOTIDE SEQUENCE [LARGE SCALE GENOMIC DNA]</scope>
    <source>
        <strain evidence="26">cv. BTx623</strain>
    </source>
</reference>
<dbReference type="EC" id="2.7.11.1" evidence="5"/>
<evidence type="ECO:0000256" key="7">
    <source>
        <dbReference type="ARBA" id="ARBA00022527"/>
    </source>
</evidence>
<dbReference type="OrthoDB" id="543442at2759"/>
<comment type="catalytic activity">
    <reaction evidence="20">
        <text>L-seryl-[protein] + ATP = O-phospho-L-seryl-[protein] + ADP + H(+)</text>
        <dbReference type="Rhea" id="RHEA:17989"/>
        <dbReference type="Rhea" id="RHEA-COMP:9863"/>
        <dbReference type="Rhea" id="RHEA-COMP:11604"/>
        <dbReference type="ChEBI" id="CHEBI:15378"/>
        <dbReference type="ChEBI" id="CHEBI:29999"/>
        <dbReference type="ChEBI" id="CHEBI:30616"/>
        <dbReference type="ChEBI" id="CHEBI:83421"/>
        <dbReference type="ChEBI" id="CHEBI:456216"/>
        <dbReference type="EC" id="2.7.11.1"/>
    </reaction>
</comment>
<dbReference type="SMART" id="SM00220">
    <property type="entry name" value="S_TKc"/>
    <property type="match status" value="1"/>
</dbReference>
<organism evidence="25 26">
    <name type="scientific">Sorghum bicolor</name>
    <name type="common">Sorghum</name>
    <name type="synonym">Sorghum vulgare</name>
    <dbReference type="NCBI Taxonomy" id="4558"/>
    <lineage>
        <taxon>Eukaryota</taxon>
        <taxon>Viridiplantae</taxon>
        <taxon>Streptophyta</taxon>
        <taxon>Embryophyta</taxon>
        <taxon>Tracheophyta</taxon>
        <taxon>Spermatophyta</taxon>
        <taxon>Magnoliopsida</taxon>
        <taxon>Liliopsida</taxon>
        <taxon>Poales</taxon>
        <taxon>Poaceae</taxon>
        <taxon>PACMAD clade</taxon>
        <taxon>Panicoideae</taxon>
        <taxon>Andropogonodae</taxon>
        <taxon>Andropogoneae</taxon>
        <taxon>Sorghinae</taxon>
        <taxon>Sorghum</taxon>
    </lineage>
</organism>
<evidence type="ECO:0000256" key="3">
    <source>
        <dbReference type="ARBA" id="ARBA00008536"/>
    </source>
</evidence>
<protein>
    <recommendedName>
        <fullName evidence="5">non-specific serine/threonine protein kinase</fullName>
        <ecNumber evidence="5">2.7.11.1</ecNumber>
    </recommendedName>
</protein>
<evidence type="ECO:0000256" key="9">
    <source>
        <dbReference type="ARBA" id="ARBA00022692"/>
    </source>
</evidence>
<dbReference type="GO" id="GO:0005886">
    <property type="term" value="C:plasma membrane"/>
    <property type="evidence" value="ECO:0000318"/>
    <property type="project" value="GO_Central"/>
</dbReference>
<dbReference type="SMR" id="A0A1B6QH47"/>
<keyword evidence="13" id="KW-0418">Kinase</keyword>
<evidence type="ECO:0000256" key="10">
    <source>
        <dbReference type="ARBA" id="ARBA00022729"/>
    </source>
</evidence>
<keyword evidence="15 23" id="KW-1133">Transmembrane helix</keyword>
<evidence type="ECO:0000313" key="26">
    <source>
        <dbReference type="Proteomes" id="UP000000768"/>
    </source>
</evidence>
<dbReference type="InterPro" id="IPR001220">
    <property type="entry name" value="Legume_lectin_dom"/>
</dbReference>
<comment type="similarity">
    <text evidence="4">In the C-terminal section; belongs to the protein kinase superfamily. Ser/Thr protein kinase family.</text>
</comment>
<proteinExistence type="inferred from homology"/>
<dbReference type="InterPro" id="IPR017441">
    <property type="entry name" value="Protein_kinase_ATP_BS"/>
</dbReference>
<feature type="region of interest" description="Disordered" evidence="22">
    <location>
        <begin position="1"/>
        <end position="21"/>
    </location>
</feature>
<keyword evidence="11" id="KW-0430">Lectin</keyword>
<dbReference type="Gene3D" id="1.10.510.10">
    <property type="entry name" value="Transferase(Phosphotransferase) domain 1"/>
    <property type="match status" value="1"/>
</dbReference>
<dbReference type="PROSITE" id="PS00107">
    <property type="entry name" value="PROTEIN_KINASE_ATP"/>
    <property type="match status" value="1"/>
</dbReference>
<comment type="catalytic activity">
    <reaction evidence="19">
        <text>L-threonyl-[protein] + ATP = O-phospho-L-threonyl-[protein] + ADP + H(+)</text>
        <dbReference type="Rhea" id="RHEA:46608"/>
        <dbReference type="Rhea" id="RHEA-COMP:11060"/>
        <dbReference type="Rhea" id="RHEA-COMP:11605"/>
        <dbReference type="ChEBI" id="CHEBI:15378"/>
        <dbReference type="ChEBI" id="CHEBI:30013"/>
        <dbReference type="ChEBI" id="CHEBI:30616"/>
        <dbReference type="ChEBI" id="CHEBI:61977"/>
        <dbReference type="ChEBI" id="CHEBI:456216"/>
        <dbReference type="EC" id="2.7.11.1"/>
    </reaction>
</comment>
<dbReference type="GO" id="GO:0004675">
    <property type="term" value="F:transmembrane receptor protein serine/threonine kinase activity"/>
    <property type="evidence" value="ECO:0000318"/>
    <property type="project" value="GO_Central"/>
</dbReference>
<feature type="domain" description="Protein kinase" evidence="24">
    <location>
        <begin position="386"/>
        <end position="663"/>
    </location>
</feature>
<keyword evidence="10" id="KW-0732">Signal</keyword>
<evidence type="ECO:0000256" key="8">
    <source>
        <dbReference type="ARBA" id="ARBA00022679"/>
    </source>
</evidence>
<dbReference type="FunFam" id="3.30.200.20:FF:000688">
    <property type="entry name" value="L-type lectin-domain containing receptor kinase IV.1"/>
    <property type="match status" value="1"/>
</dbReference>
<keyword evidence="8" id="KW-0808">Transferase</keyword>
<dbReference type="InParanoid" id="A0A1B6QH47"/>
<feature type="compositionally biased region" description="Low complexity" evidence="22">
    <location>
        <begin position="9"/>
        <end position="21"/>
    </location>
</feature>
<feature type="binding site" evidence="21">
    <location>
        <position position="417"/>
    </location>
    <ligand>
        <name>ATP</name>
        <dbReference type="ChEBI" id="CHEBI:30616"/>
    </ligand>
</feature>
<evidence type="ECO:0000259" key="24">
    <source>
        <dbReference type="PROSITE" id="PS50011"/>
    </source>
</evidence>
<evidence type="ECO:0000256" key="23">
    <source>
        <dbReference type="SAM" id="Phobius"/>
    </source>
</evidence>
<evidence type="ECO:0000256" key="19">
    <source>
        <dbReference type="ARBA" id="ARBA00047899"/>
    </source>
</evidence>
<dbReference type="GO" id="GO:0002229">
    <property type="term" value="P:defense response to oomycetes"/>
    <property type="evidence" value="ECO:0000318"/>
    <property type="project" value="GO_Central"/>
</dbReference>
<dbReference type="FunFam" id="2.60.120.200:FF:000086">
    <property type="entry name" value="L-type lectin-domain containing receptor kinase S.4"/>
    <property type="match status" value="1"/>
</dbReference>
<evidence type="ECO:0000256" key="13">
    <source>
        <dbReference type="ARBA" id="ARBA00022777"/>
    </source>
</evidence>
<dbReference type="Gene3D" id="3.30.200.20">
    <property type="entry name" value="Phosphorylase Kinase, domain 1"/>
    <property type="match status" value="1"/>
</dbReference>
<keyword evidence="17" id="KW-0675">Receptor</keyword>
<dbReference type="InterPro" id="IPR011009">
    <property type="entry name" value="Kinase-like_dom_sf"/>
</dbReference>
<evidence type="ECO:0000256" key="12">
    <source>
        <dbReference type="ARBA" id="ARBA00022741"/>
    </source>
</evidence>
<evidence type="ECO:0000256" key="18">
    <source>
        <dbReference type="ARBA" id="ARBA00023180"/>
    </source>
</evidence>
<keyword evidence="14 21" id="KW-0067">ATP-binding</keyword>
<dbReference type="PROSITE" id="PS50011">
    <property type="entry name" value="PROTEIN_KINASE_DOM"/>
    <property type="match status" value="1"/>
</dbReference>
<dbReference type="Gene3D" id="2.60.120.200">
    <property type="match status" value="1"/>
</dbReference>
<sequence length="721" mass="77373">MHTRRFARRWQPPQSSRSLPRSAMPAAALAVRVAVLLLVARGGSAAGAAAVEFVLTGFAHDNVTTSGAAVVTSSGLLQLTNETNEVFGHGFYPVPLRFRDDASSSSSTGAPRPQSFSFSTTFVFAMVPRHDDAHGHGIAFALAPSPTVPGAVAGKNLGLFNTSNDTGRMRSGVVAVELDTARDEEFNDINDNHVGIDVNSLVSVGSAPAAYVDVGVGGSLVNVSVNLVSGEPLQAWVEYDGASMRLEVTVAPARKPRPSVPLVSSIVNLSSAVADDTYVGFTAANGAASSSHYVLGWSFRLGGGRAPDLDLSKLPSVPSSRSSKKTTSQLLVVTLSLAVVVALLLASVVVAVVVVRRRRFAEEEEDWEIEYGPHRIRYKDLHAATGGFRDVIGEGGFGRVYHGVLLRPAAAEVAVKKVSHDSRQGLREFVSEIASMSRLRHRNLVQLLGYCRRQGELILVYDYMVNGSLDRRLFDAGKPVLSWEQRGKIVRDVAAGLLYLHEGWEQVVVHRDIKSANVLLDADMNGKLSDFGLARLYDHGSNPQTTHVIGTLGYLAPEMSKTGKATTSTDVFAFGAFLLEVACGRRPMQRNDDVDSPGLVDLVLECWKAGRIVEARDPKIGKCDEADVELVLKLGLLCSHPDPRCRPSMRQAVQILEGAAPVPETPPKDLANNNRLFYGYSESFDEFATIFPATSEVTSVTTQPSSSHSTGEEQQVSSGSG</sequence>
<dbReference type="InterPro" id="IPR008271">
    <property type="entry name" value="Ser/Thr_kinase_AS"/>
</dbReference>
<evidence type="ECO:0000256" key="4">
    <source>
        <dbReference type="ARBA" id="ARBA00010217"/>
    </source>
</evidence>
<dbReference type="EMBL" id="CM000760">
    <property type="protein sequence ID" value="KXG37241.2"/>
    <property type="molecule type" value="Genomic_DNA"/>
</dbReference>
<evidence type="ECO:0000256" key="2">
    <source>
        <dbReference type="ARBA" id="ARBA00004479"/>
    </source>
</evidence>
<dbReference type="AlphaFoldDB" id="A0A1B6QH47"/>
<dbReference type="InterPro" id="IPR000719">
    <property type="entry name" value="Prot_kinase_dom"/>
</dbReference>
<keyword evidence="26" id="KW-1185">Reference proteome</keyword>
<dbReference type="OMA" id="HRIRYKD"/>
<evidence type="ECO:0000256" key="17">
    <source>
        <dbReference type="ARBA" id="ARBA00023170"/>
    </source>
</evidence>
<evidence type="ECO:0000256" key="11">
    <source>
        <dbReference type="ARBA" id="ARBA00022734"/>
    </source>
</evidence>
<keyword evidence="6" id="KW-1003">Cell membrane</keyword>
<dbReference type="GO" id="GO:0042742">
    <property type="term" value="P:defense response to bacterium"/>
    <property type="evidence" value="ECO:0000318"/>
    <property type="project" value="GO_Central"/>
</dbReference>
<evidence type="ECO:0000313" key="25">
    <source>
        <dbReference type="EMBL" id="KXG37241.2"/>
    </source>
</evidence>
<dbReference type="FunFam" id="1.10.510.10:FF:000108">
    <property type="entry name" value="L-type lectin-domain containing receptor kinase S.4"/>
    <property type="match status" value="1"/>
</dbReference>
<dbReference type="CDD" id="cd06899">
    <property type="entry name" value="lectin_legume_LecRK_Arcelin_ConA"/>
    <property type="match status" value="1"/>
</dbReference>
<keyword evidence="7" id="KW-0723">Serine/threonine-protein kinase</keyword>
<evidence type="ECO:0000256" key="21">
    <source>
        <dbReference type="PROSITE-ProRule" id="PRU10141"/>
    </source>
</evidence>
<keyword evidence="9 23" id="KW-0812">Transmembrane</keyword>
<dbReference type="SUPFAM" id="SSF56112">
    <property type="entry name" value="Protein kinase-like (PK-like)"/>
    <property type="match status" value="1"/>
</dbReference>
<dbReference type="Pfam" id="PF00069">
    <property type="entry name" value="Pkinase"/>
    <property type="match status" value="1"/>
</dbReference>
<accession>A0A1B6QH47</accession>
<evidence type="ECO:0000256" key="14">
    <source>
        <dbReference type="ARBA" id="ARBA00022840"/>
    </source>
</evidence>
<dbReference type="PANTHER" id="PTHR27007">
    <property type="match status" value="1"/>
</dbReference>
<reference evidence="25 26" key="1">
    <citation type="journal article" date="2009" name="Nature">
        <title>The Sorghum bicolor genome and the diversification of grasses.</title>
        <authorList>
            <person name="Paterson A.H."/>
            <person name="Bowers J.E."/>
            <person name="Bruggmann R."/>
            <person name="Dubchak I."/>
            <person name="Grimwood J."/>
            <person name="Gundlach H."/>
            <person name="Haberer G."/>
            <person name="Hellsten U."/>
            <person name="Mitros T."/>
            <person name="Poliakov A."/>
            <person name="Schmutz J."/>
            <person name="Spannagl M."/>
            <person name="Tang H."/>
            <person name="Wang X."/>
            <person name="Wicker T."/>
            <person name="Bharti A.K."/>
            <person name="Chapman J."/>
            <person name="Feltus F.A."/>
            <person name="Gowik U."/>
            <person name="Grigoriev I.V."/>
            <person name="Lyons E."/>
            <person name="Maher C.A."/>
            <person name="Martis M."/>
            <person name="Narechania A."/>
            <person name="Otillar R.P."/>
            <person name="Penning B.W."/>
            <person name="Salamov A.A."/>
            <person name="Wang Y."/>
            <person name="Zhang L."/>
            <person name="Carpita N.C."/>
            <person name="Freeling M."/>
            <person name="Gingle A.R."/>
            <person name="Hash C.T."/>
            <person name="Keller B."/>
            <person name="Klein P."/>
            <person name="Kresovich S."/>
            <person name="McCann M.C."/>
            <person name="Ming R."/>
            <person name="Peterson D.G."/>
            <person name="Mehboob-ur-Rahman"/>
            <person name="Ware D."/>
            <person name="Westhoff P."/>
            <person name="Mayer K.F."/>
            <person name="Messing J."/>
            <person name="Rokhsar D.S."/>
        </authorList>
    </citation>
    <scope>NUCLEOTIDE SEQUENCE [LARGE SCALE GENOMIC DNA]</scope>
    <source>
        <strain evidence="26">cv. BTx623</strain>
    </source>
</reference>
<dbReference type="SUPFAM" id="SSF49899">
    <property type="entry name" value="Concanavalin A-like lectins/glucanases"/>
    <property type="match status" value="1"/>
</dbReference>
<dbReference type="InterPro" id="IPR050528">
    <property type="entry name" value="L-type_Lectin-RKs"/>
</dbReference>
<dbReference type="STRING" id="4558.A0A1B6QH47"/>
<evidence type="ECO:0000256" key="20">
    <source>
        <dbReference type="ARBA" id="ARBA00048679"/>
    </source>
</evidence>
<evidence type="ECO:0000256" key="5">
    <source>
        <dbReference type="ARBA" id="ARBA00012513"/>
    </source>
</evidence>
<dbReference type="eggNOG" id="ENOG502QSJ4">
    <property type="taxonomic scope" value="Eukaryota"/>
</dbReference>
<dbReference type="CDD" id="cd14066">
    <property type="entry name" value="STKc_IRAK"/>
    <property type="match status" value="1"/>
</dbReference>